<reference evidence="1 2" key="1">
    <citation type="submission" date="2019-02" db="EMBL/GenBank/DDBJ databases">
        <title>Deep-cultivation of Planctomycetes and their phenomic and genomic characterization uncovers novel biology.</title>
        <authorList>
            <person name="Wiegand S."/>
            <person name="Jogler M."/>
            <person name="Boedeker C."/>
            <person name="Pinto D."/>
            <person name="Vollmers J."/>
            <person name="Rivas-Marin E."/>
            <person name="Kohn T."/>
            <person name="Peeters S.H."/>
            <person name="Heuer A."/>
            <person name="Rast P."/>
            <person name="Oberbeckmann S."/>
            <person name="Bunk B."/>
            <person name="Jeske O."/>
            <person name="Meyerdierks A."/>
            <person name="Storesund J.E."/>
            <person name="Kallscheuer N."/>
            <person name="Luecker S."/>
            <person name="Lage O.M."/>
            <person name="Pohl T."/>
            <person name="Merkel B.J."/>
            <person name="Hornburger P."/>
            <person name="Mueller R.-W."/>
            <person name="Bruemmer F."/>
            <person name="Labrenz M."/>
            <person name="Spormann A.M."/>
            <person name="Op Den Camp H."/>
            <person name="Overmann J."/>
            <person name="Amann R."/>
            <person name="Jetten M.S.M."/>
            <person name="Mascher T."/>
            <person name="Medema M.H."/>
            <person name="Devos D.P."/>
            <person name="Kaster A.-K."/>
            <person name="Ovreas L."/>
            <person name="Rohde M."/>
            <person name="Galperin M.Y."/>
            <person name="Jogler C."/>
        </authorList>
    </citation>
    <scope>NUCLEOTIDE SEQUENCE [LARGE SCALE GENOMIC DNA]</scope>
    <source>
        <strain evidence="1 2">Pla108</strain>
    </source>
</reference>
<gene>
    <name evidence="1" type="ORF">Pla108_07490</name>
</gene>
<dbReference type="Proteomes" id="UP000317421">
    <property type="component" value="Unassembled WGS sequence"/>
</dbReference>
<dbReference type="OrthoDB" id="208320at2"/>
<dbReference type="RefSeq" id="WP_146443121.1">
    <property type="nucleotide sequence ID" value="NZ_SJPR01000001.1"/>
</dbReference>
<comment type="caution">
    <text evidence="1">The sequence shown here is derived from an EMBL/GenBank/DDBJ whole genome shotgun (WGS) entry which is preliminary data.</text>
</comment>
<evidence type="ECO:0000313" key="2">
    <source>
        <dbReference type="Proteomes" id="UP000317421"/>
    </source>
</evidence>
<evidence type="ECO:0000313" key="1">
    <source>
        <dbReference type="EMBL" id="TWT99806.1"/>
    </source>
</evidence>
<organism evidence="1 2">
    <name type="scientific">Botrimarina colliarenosi</name>
    <dbReference type="NCBI Taxonomy" id="2528001"/>
    <lineage>
        <taxon>Bacteria</taxon>
        <taxon>Pseudomonadati</taxon>
        <taxon>Planctomycetota</taxon>
        <taxon>Planctomycetia</taxon>
        <taxon>Pirellulales</taxon>
        <taxon>Lacipirellulaceae</taxon>
        <taxon>Botrimarina</taxon>
    </lineage>
</organism>
<dbReference type="AlphaFoldDB" id="A0A5C6AK56"/>
<accession>A0A5C6AK56</accession>
<sequence>MQRLINAAVTLAVTLVAYQAYVLAIVPIVEPALPTRAYDAASEDDWQRGGIAVARYQKMLASYLPPDHWALLGTPQVYEYGPLVLVLEDFRPIEGGRVEIARSVLVAFPTPLVHGAPPPRDAIIAEVPNRSVIQFDNPDGGGGIDFTSGSVGKPVAGEFMGEVIVRSDMKDPGPADDLRLVTRDLRFNQAMITTSAAVDLRIGPHRAHGKVLEIRLLSEPHAGASGSSLPITGVESLEIREQVQALISTGALAETSRRVTSDSTANRNVQLVSAEGPIQTAGPLELTCAGPFRFDFTRFIASLQDDVRATLRNPGVADDQLFCRELRLHFGDAQGAAAEINPVDEPDLARRQSRLISNLTPRLIEAVGAPVRLDSPSRSAAVRGRRLRAWITDRRLRIEGSPAQLAHGLSEASAPVLEYTSPPAGSPQVVGELLAAGPGWLRITPSPDEPERNFEARWKEIPGGEPAVTLRRDDRGQPVLSIVGRPEFAAGGIGKLRADRVVTQLSEVAADGKDGPAIELTAGDGQQGAVQINRIDAIGAVEFVGRQLEGQADNLVALVRPLPADAVVDGGGPALGASLGSSPGASASPADRHYRLKTQSIQLDIGLAGRQAAPLALVCNGGVRVDEDPRPDGGEPMQIIGQQLRIDRLERRGAARLTLSGAGDAPPVAGAEHHGLAEIRSQGMRVWVRDLHVDQAAGRAWTEGRGDARLQLPSSDGANPLAGEGTLRWRGGMQFDGARLSLSDEVFAESAGGWLNCAQMTATLSHPIDLRNGSFGGAGAVEVAQVECSGGVTVDYRGTDAAGQVSHERAKTDSLAINRLSGAISGRGPGSIRSVRLSGASANPFGGAPGADKPNAGKQGDGLKFLRVDFREGIGGNYLERRVQFLGGVQTVYGPVLAWDHQLPLHSPEGVPPDSVELRCEELRVHEDPAASVRRGSTTGAPIGPIELVALRSVRIDAAIGADGGGLVAEAGRASYSQSADRFILEGDAQQLARLWARSNGQQAYAPASAQRLTHYVGLGRTTIDDLRGAEYQPTPNATRPSLPPR</sequence>
<proteinExistence type="predicted"/>
<name>A0A5C6AK56_9BACT</name>
<dbReference type="EMBL" id="SJPR01000001">
    <property type="protein sequence ID" value="TWT99806.1"/>
    <property type="molecule type" value="Genomic_DNA"/>
</dbReference>
<keyword evidence="2" id="KW-1185">Reference proteome</keyword>
<protein>
    <submittedName>
        <fullName evidence="1">Uncharacterized protein</fullName>
    </submittedName>
</protein>